<evidence type="ECO:0000256" key="1">
    <source>
        <dbReference type="SAM" id="SignalP"/>
    </source>
</evidence>
<evidence type="ECO:0008006" key="4">
    <source>
        <dbReference type="Google" id="ProtNLM"/>
    </source>
</evidence>
<dbReference type="PROSITE" id="PS51257">
    <property type="entry name" value="PROKAR_LIPOPROTEIN"/>
    <property type="match status" value="1"/>
</dbReference>
<name>A0ABT1WW84_ACTSU</name>
<sequence>MKAHLFSLMALAVTITACSSNQPVQIVKEPSTKTEYTPARNPHSTQQALPANVTAICVDGSYSTSPVNEACVGNGGAKHIISRYHSE</sequence>
<feature type="chain" id="PRO_5045366901" description="DUF3761 domain-containing protein" evidence="1">
    <location>
        <begin position="20"/>
        <end position="87"/>
    </location>
</feature>
<accession>A0ABT1WW84</accession>
<evidence type="ECO:0000313" key="3">
    <source>
        <dbReference type="Proteomes" id="UP001206331"/>
    </source>
</evidence>
<feature type="signal peptide" evidence="1">
    <location>
        <begin position="1"/>
        <end position="19"/>
    </location>
</feature>
<keyword evidence="1" id="KW-0732">Signal</keyword>
<proteinExistence type="predicted"/>
<dbReference type="Proteomes" id="UP001206331">
    <property type="component" value="Unassembled WGS sequence"/>
</dbReference>
<dbReference type="EMBL" id="JAJUPA010000012">
    <property type="protein sequence ID" value="MCQ9630688.1"/>
    <property type="molecule type" value="Genomic_DNA"/>
</dbReference>
<comment type="caution">
    <text evidence="2">The sequence shown here is derived from an EMBL/GenBank/DDBJ whole genome shotgun (WGS) entry which is preliminary data.</text>
</comment>
<reference evidence="2 3" key="1">
    <citation type="submission" date="2021-12" db="EMBL/GenBank/DDBJ databases">
        <title>Identification and characterization of A. suis stains in western Canada.</title>
        <authorList>
            <person name="Kulathunga D.G.R.S."/>
            <person name="De Oliveira Costa M."/>
        </authorList>
    </citation>
    <scope>NUCLEOTIDE SEQUENCE [LARGE SCALE GENOMIC DNA]</scope>
    <source>
        <strain evidence="2 3">18_292</strain>
    </source>
</reference>
<organism evidence="2 3">
    <name type="scientific">Actinobacillus suis</name>
    <dbReference type="NCBI Taxonomy" id="716"/>
    <lineage>
        <taxon>Bacteria</taxon>
        <taxon>Pseudomonadati</taxon>
        <taxon>Pseudomonadota</taxon>
        <taxon>Gammaproteobacteria</taxon>
        <taxon>Pasteurellales</taxon>
        <taxon>Pasteurellaceae</taxon>
        <taxon>Actinobacillus</taxon>
    </lineage>
</organism>
<evidence type="ECO:0000313" key="2">
    <source>
        <dbReference type="EMBL" id="MCQ9630688.1"/>
    </source>
</evidence>
<dbReference type="RefSeq" id="WP_014990884.1">
    <property type="nucleotide sequence ID" value="NZ_CP090556.1"/>
</dbReference>
<gene>
    <name evidence="2" type="ORF">LZL92_10400</name>
</gene>
<protein>
    <recommendedName>
        <fullName evidence="4">DUF3761 domain-containing protein</fullName>
    </recommendedName>
</protein>
<dbReference type="GeneID" id="34292318"/>
<keyword evidence="3" id="KW-1185">Reference proteome</keyword>